<name>A0A3N2C4D2_9MICO</name>
<evidence type="ECO:0000313" key="2">
    <source>
        <dbReference type="Proteomes" id="UP000266915"/>
    </source>
</evidence>
<gene>
    <name evidence="1" type="ORF">EDD42_2478</name>
</gene>
<accession>A0A3N2C4D2</accession>
<evidence type="ECO:0000313" key="1">
    <source>
        <dbReference type="EMBL" id="ROR82388.1"/>
    </source>
</evidence>
<protein>
    <submittedName>
        <fullName evidence="1">Uncharacterized protein</fullName>
    </submittedName>
</protein>
<proteinExistence type="predicted"/>
<dbReference type="EMBL" id="RKHL01000001">
    <property type="protein sequence ID" value="ROR82388.1"/>
    <property type="molecule type" value="Genomic_DNA"/>
</dbReference>
<comment type="caution">
    <text evidence="1">The sequence shown here is derived from an EMBL/GenBank/DDBJ whole genome shotgun (WGS) entry which is preliminary data.</text>
</comment>
<keyword evidence="2" id="KW-1185">Reference proteome</keyword>
<reference evidence="1 2" key="1">
    <citation type="submission" date="2018-11" db="EMBL/GenBank/DDBJ databases">
        <title>Sequencing the genomes of 1000 actinobacteria strains.</title>
        <authorList>
            <person name="Klenk H.-P."/>
        </authorList>
    </citation>
    <scope>NUCLEOTIDE SEQUENCE [LARGE SCALE GENOMIC DNA]</scope>
    <source>
        <strain evidence="1 2">DSM 14012</strain>
    </source>
</reference>
<organism evidence="1 2">
    <name type="scientific">Plantibacter flavus</name>
    <dbReference type="NCBI Taxonomy" id="150123"/>
    <lineage>
        <taxon>Bacteria</taxon>
        <taxon>Bacillati</taxon>
        <taxon>Actinomycetota</taxon>
        <taxon>Actinomycetes</taxon>
        <taxon>Micrococcales</taxon>
        <taxon>Microbacteriaceae</taxon>
        <taxon>Plantibacter</taxon>
    </lineage>
</organism>
<dbReference type="Proteomes" id="UP000266915">
    <property type="component" value="Unassembled WGS sequence"/>
</dbReference>
<sequence length="196" mass="21898">MRWDSLFDDLAGQLDDELAVDDDAVRIEAERLRRGRLTLRERLIALCGDVGAPGPLVVELVDGTTWRLRVRSIGKDWMQADSGTTGGREVVVPLDSIAAVAMTQTQIDWSLDDVVVREPRLLDRLTVSFLLRDLCRRRAAVVVRTRTGSWTGTIDRVGRDHLDLAVHEPGSPRRSRGVEQIRVIVLSEVVVVERAV</sequence>
<dbReference type="AlphaFoldDB" id="A0A3N2C4D2"/>
<dbReference type="RefSeq" id="WP_085513367.1">
    <property type="nucleotide sequence ID" value="NZ_FXAP01000005.1"/>
</dbReference>